<evidence type="ECO:0000313" key="2">
    <source>
        <dbReference type="Proteomes" id="UP000299102"/>
    </source>
</evidence>
<proteinExistence type="predicted"/>
<dbReference type="EMBL" id="BGZK01000228">
    <property type="protein sequence ID" value="GBP30078.1"/>
    <property type="molecule type" value="Genomic_DNA"/>
</dbReference>
<keyword evidence="2" id="KW-1185">Reference proteome</keyword>
<dbReference type="Proteomes" id="UP000299102">
    <property type="component" value="Unassembled WGS sequence"/>
</dbReference>
<name>A0A4C1UUG3_EUMVA</name>
<accession>A0A4C1UUG3</accession>
<evidence type="ECO:0000313" key="1">
    <source>
        <dbReference type="EMBL" id="GBP30078.1"/>
    </source>
</evidence>
<dbReference type="AlphaFoldDB" id="A0A4C1UUG3"/>
<sequence>MEFDGTTKRNTAHLHSGVASTAFSYATTASSVSLSHCSRSLYHERHSTDVVFGRRRRRTTTLIFSQISATTFGFVEQGINSESNPITMGAKATLLTAIATVLTTRTNPERSKQEVCWRAQRSAAALLGTKIENRQRPRGTLSERFLFARPSRARGPFALFWAREREGR</sequence>
<comment type="caution">
    <text evidence="1">The sequence shown here is derived from an EMBL/GenBank/DDBJ whole genome shotgun (WGS) entry which is preliminary data.</text>
</comment>
<organism evidence="1 2">
    <name type="scientific">Eumeta variegata</name>
    <name type="common">Bagworm moth</name>
    <name type="synonym">Eumeta japonica</name>
    <dbReference type="NCBI Taxonomy" id="151549"/>
    <lineage>
        <taxon>Eukaryota</taxon>
        <taxon>Metazoa</taxon>
        <taxon>Ecdysozoa</taxon>
        <taxon>Arthropoda</taxon>
        <taxon>Hexapoda</taxon>
        <taxon>Insecta</taxon>
        <taxon>Pterygota</taxon>
        <taxon>Neoptera</taxon>
        <taxon>Endopterygota</taxon>
        <taxon>Lepidoptera</taxon>
        <taxon>Glossata</taxon>
        <taxon>Ditrysia</taxon>
        <taxon>Tineoidea</taxon>
        <taxon>Psychidae</taxon>
        <taxon>Oiketicinae</taxon>
        <taxon>Eumeta</taxon>
    </lineage>
</organism>
<protein>
    <submittedName>
        <fullName evidence="1">Uncharacterized protein</fullName>
    </submittedName>
</protein>
<gene>
    <name evidence="1" type="ORF">EVAR_14596_1</name>
</gene>
<reference evidence="1 2" key="1">
    <citation type="journal article" date="2019" name="Commun. Biol.">
        <title>The bagworm genome reveals a unique fibroin gene that provides high tensile strength.</title>
        <authorList>
            <person name="Kono N."/>
            <person name="Nakamura H."/>
            <person name="Ohtoshi R."/>
            <person name="Tomita M."/>
            <person name="Numata K."/>
            <person name="Arakawa K."/>
        </authorList>
    </citation>
    <scope>NUCLEOTIDE SEQUENCE [LARGE SCALE GENOMIC DNA]</scope>
</reference>